<dbReference type="GO" id="GO:0051536">
    <property type="term" value="F:iron-sulfur cluster binding"/>
    <property type="evidence" value="ECO:0007669"/>
    <property type="project" value="InterPro"/>
</dbReference>
<reference evidence="1 2" key="1">
    <citation type="submission" date="2022-04" db="EMBL/GenBank/DDBJ databases">
        <title>Genome sequence of C. roseum typestrain.</title>
        <authorList>
            <person name="Poehlein A."/>
            <person name="Schoch T."/>
            <person name="Duerre P."/>
            <person name="Daniel R."/>
        </authorList>
    </citation>
    <scope>NUCLEOTIDE SEQUENCE [LARGE SCALE GENOMIC DNA]</scope>
    <source>
        <strain evidence="1 2">DSM 7320</strain>
    </source>
</reference>
<dbReference type="InterPro" id="IPR058240">
    <property type="entry name" value="rSAM_sf"/>
</dbReference>
<keyword evidence="2" id="KW-1185">Reference proteome</keyword>
<dbReference type="CDD" id="cd01335">
    <property type="entry name" value="Radical_SAM"/>
    <property type="match status" value="1"/>
</dbReference>
<dbReference type="Proteomes" id="UP000190951">
    <property type="component" value="Chromosome"/>
</dbReference>
<evidence type="ECO:0000313" key="1">
    <source>
        <dbReference type="EMBL" id="URZ13636.1"/>
    </source>
</evidence>
<dbReference type="STRING" id="84029.CROST_01170"/>
<dbReference type="PANTHER" id="PTHR43524:SF1">
    <property type="entry name" value="RADICAL SAM SUPERFAMILY PROTEIN"/>
    <property type="match status" value="1"/>
</dbReference>
<sequence>MREDFNLTQYMSDGIENIVKNVLKSSIKNPKETAFVVKHVLKVKNARNKRMMLENKGEHVPPLLMLSISTNCNLYCKGCYARANKACGDNLNKDELTEERWKEIFDEAKDMGISFALLLGGEPLMRRGIIEKAASVREIIFPIFTNGTMIDDKYVKLFDKNRNLVPMISIEGDRLQTDKRRGIGTYEAVSHAMNKLKRKDVLFGGSVTVTTENIGTVTSKEFVQELYNKGARALIYVEYVPVTKNTKNLAPGDKERKRLEKKLQELRTIFNAMVLLSFPGDEKYLKGCLAAGRGFFHINASGGAEPCPFSPYSDVNLKECNLMEALKSPLFRKLQNNEMLIEGHVGGCLLFEKEDKVKELLRQQ</sequence>
<proteinExistence type="predicted"/>
<dbReference type="PROSITE" id="PS51918">
    <property type="entry name" value="RADICAL_SAM"/>
    <property type="match status" value="1"/>
</dbReference>
<dbReference type="Pfam" id="PF04055">
    <property type="entry name" value="Radical_SAM"/>
    <property type="match status" value="1"/>
</dbReference>
<dbReference type="InterPro" id="IPR007197">
    <property type="entry name" value="rSAM"/>
</dbReference>
<gene>
    <name evidence="1" type="primary">moaA_9</name>
    <name evidence="1" type="ORF">CROST_044020</name>
</gene>
<dbReference type="PANTHER" id="PTHR43524">
    <property type="entry name" value="RADICAL SAM SUPERFAMILY PROTEIN"/>
    <property type="match status" value="1"/>
</dbReference>
<dbReference type="GO" id="GO:0003824">
    <property type="term" value="F:catalytic activity"/>
    <property type="evidence" value="ECO:0007669"/>
    <property type="project" value="InterPro"/>
</dbReference>
<organism evidence="1 2">
    <name type="scientific">Clostridium felsineum</name>
    <dbReference type="NCBI Taxonomy" id="36839"/>
    <lineage>
        <taxon>Bacteria</taxon>
        <taxon>Bacillati</taxon>
        <taxon>Bacillota</taxon>
        <taxon>Clostridia</taxon>
        <taxon>Eubacteriales</taxon>
        <taxon>Clostridiaceae</taxon>
        <taxon>Clostridium</taxon>
    </lineage>
</organism>
<accession>A0A1S8LV77</accession>
<dbReference type="EMBL" id="CP096983">
    <property type="protein sequence ID" value="URZ13636.1"/>
    <property type="molecule type" value="Genomic_DNA"/>
</dbReference>
<name>A0A1S8LV77_9CLOT</name>
<dbReference type="AlphaFoldDB" id="A0A1S8LV77"/>
<dbReference type="RefSeq" id="WP_077835104.1">
    <property type="nucleotide sequence ID" value="NZ_CP096983.1"/>
</dbReference>
<evidence type="ECO:0000313" key="2">
    <source>
        <dbReference type="Proteomes" id="UP000190951"/>
    </source>
</evidence>
<dbReference type="SUPFAM" id="SSF102114">
    <property type="entry name" value="Radical SAM enzymes"/>
    <property type="match status" value="1"/>
</dbReference>
<dbReference type="SFLD" id="SFLDG01067">
    <property type="entry name" value="SPASM/twitch_domain_containing"/>
    <property type="match status" value="1"/>
</dbReference>
<dbReference type="SFLD" id="SFLDS00029">
    <property type="entry name" value="Radical_SAM"/>
    <property type="match status" value="1"/>
</dbReference>
<dbReference type="InterPro" id="IPR013785">
    <property type="entry name" value="Aldolase_TIM"/>
</dbReference>
<protein>
    <submittedName>
        <fullName evidence="1">GTP 3',8-cyclase</fullName>
    </submittedName>
</protein>
<dbReference type="Gene3D" id="3.20.20.70">
    <property type="entry name" value="Aldolase class I"/>
    <property type="match status" value="1"/>
</dbReference>
<dbReference type="KEGG" id="crw:CROST_044020"/>
<dbReference type="CDD" id="cd21128">
    <property type="entry name" value="SPASM_rSAM"/>
    <property type="match status" value="1"/>
</dbReference>